<evidence type="ECO:0000313" key="1">
    <source>
        <dbReference type="EMBL" id="MBB4140631.1"/>
    </source>
</evidence>
<dbReference type="Proteomes" id="UP000549113">
    <property type="component" value="Unassembled WGS sequence"/>
</dbReference>
<dbReference type="Pfam" id="PF07388">
    <property type="entry name" value="A-2_8-polyST"/>
    <property type="match status" value="1"/>
</dbReference>
<accession>A0AA40SQQ2</accession>
<organism evidence="1 2">
    <name type="scientific">Microbacterium invictum</name>
    <dbReference type="NCBI Taxonomy" id="515415"/>
    <lineage>
        <taxon>Bacteria</taxon>
        <taxon>Bacillati</taxon>
        <taxon>Actinomycetota</taxon>
        <taxon>Actinomycetes</taxon>
        <taxon>Micrococcales</taxon>
        <taxon>Microbacteriaceae</taxon>
        <taxon>Microbacterium</taxon>
    </lineage>
</organism>
<protein>
    <submittedName>
        <fullName evidence="1">Uncharacterized protein</fullName>
    </submittedName>
</protein>
<dbReference type="InterPro" id="IPR010866">
    <property type="entry name" value="A-2_8-polyST"/>
</dbReference>
<proteinExistence type="predicted"/>
<comment type="caution">
    <text evidence="1">The sequence shown here is derived from an EMBL/GenBank/DDBJ whole genome shotgun (WGS) entry which is preliminary data.</text>
</comment>
<gene>
    <name evidence="1" type="ORF">BKA10_002425</name>
</gene>
<dbReference type="EMBL" id="JACIFH010000001">
    <property type="protein sequence ID" value="MBB4140631.1"/>
    <property type="molecule type" value="Genomic_DNA"/>
</dbReference>
<sequence>MTQVFVLNSAYGLMTAVAAIDAGTIPPAHGPRILLGVNAAMIPETVPDLADTPHLRGLLTRFDRVESLNALLAPTSPTAWDPESDDLPVFERLLRRAWQIGDDPVELFLQSPQVAPSRTIVQLFPGAEVTIIGDGLMTYAPLRSRMPRPLTERVVSVAYADVIPGVTPLLFTEIGAQRAPVPIDRFRTVIEEVAAHTEDDDLDVLTTSPMPTVLVLGQYLAALGLVSPDEEQAMQQQMIDQALRFAPERIVFKPHPSAPPSIAAAVAEQARRHGLAFDVYEGAVPAEIVAARLRTVGIVAGFSTALPTVHALFGIPFAAVGNDVLLHRLDPYENSNRIPVTIVDALARDDSPYRDPRRLQQLTDAVGYAMQPKIAAHLRPRAEELLADLDAGERDRYFAPARLKRLALPGAPAPTLLDRMFAASGMVGRLEQSRLTMRGAHRRAGRAWKAVRGT</sequence>
<keyword evidence="2" id="KW-1185">Reference proteome</keyword>
<dbReference type="RefSeq" id="WP_183500137.1">
    <property type="nucleotide sequence ID" value="NZ_BAABCO010000004.1"/>
</dbReference>
<dbReference type="AlphaFoldDB" id="A0AA40SQQ2"/>
<reference evidence="1 2" key="1">
    <citation type="submission" date="2020-08" db="EMBL/GenBank/DDBJ databases">
        <title>Sequencing the genomes of 1000 actinobacteria strains.</title>
        <authorList>
            <person name="Klenk H.-P."/>
        </authorList>
    </citation>
    <scope>NUCLEOTIDE SEQUENCE [LARGE SCALE GENOMIC DNA]</scope>
    <source>
        <strain evidence="1 2">DSM 19600</strain>
    </source>
</reference>
<name>A0AA40SQQ2_9MICO</name>
<evidence type="ECO:0000313" key="2">
    <source>
        <dbReference type="Proteomes" id="UP000549113"/>
    </source>
</evidence>